<dbReference type="SUPFAM" id="SSF52540">
    <property type="entry name" value="P-loop containing nucleoside triphosphate hydrolases"/>
    <property type="match status" value="1"/>
</dbReference>
<keyword evidence="5" id="KW-0547">Nucleotide-binding</keyword>
<gene>
    <name evidence="15" type="ORF">CPB83DRAFT_775521</name>
</gene>
<dbReference type="GO" id="GO:0005524">
    <property type="term" value="F:ATP binding"/>
    <property type="evidence" value="ECO:0007669"/>
    <property type="project" value="UniProtKB-KW"/>
</dbReference>
<feature type="coiled-coil region" evidence="12">
    <location>
        <begin position="306"/>
        <end position="365"/>
    </location>
</feature>
<evidence type="ECO:0000256" key="11">
    <source>
        <dbReference type="ARBA" id="ARBA00023242"/>
    </source>
</evidence>
<dbReference type="Gene3D" id="3.40.50.300">
    <property type="entry name" value="P-loop containing nucleotide triphosphate hydrolases"/>
    <property type="match status" value="1"/>
</dbReference>
<organism evidence="15 16">
    <name type="scientific">Crepidotus variabilis</name>
    <dbReference type="NCBI Taxonomy" id="179855"/>
    <lineage>
        <taxon>Eukaryota</taxon>
        <taxon>Fungi</taxon>
        <taxon>Dikarya</taxon>
        <taxon>Basidiomycota</taxon>
        <taxon>Agaricomycotina</taxon>
        <taxon>Agaricomycetes</taxon>
        <taxon>Agaricomycetidae</taxon>
        <taxon>Agaricales</taxon>
        <taxon>Agaricineae</taxon>
        <taxon>Crepidotaceae</taxon>
        <taxon>Crepidotus</taxon>
    </lineage>
</organism>
<comment type="subcellular location">
    <subcellularLocation>
        <location evidence="2">Chromosome</location>
    </subcellularLocation>
    <subcellularLocation>
        <location evidence="1">Nucleus</location>
    </subcellularLocation>
</comment>
<evidence type="ECO:0000256" key="12">
    <source>
        <dbReference type="SAM" id="Coils"/>
    </source>
</evidence>
<dbReference type="GO" id="GO:0035861">
    <property type="term" value="C:site of double-strand break"/>
    <property type="evidence" value="ECO:0007669"/>
    <property type="project" value="TreeGrafter"/>
</dbReference>
<keyword evidence="9" id="KW-0233">DNA recombination</keyword>
<evidence type="ECO:0000256" key="4">
    <source>
        <dbReference type="ARBA" id="ARBA00022454"/>
    </source>
</evidence>
<dbReference type="OrthoDB" id="10072614at2759"/>
<evidence type="ECO:0000256" key="2">
    <source>
        <dbReference type="ARBA" id="ARBA00004286"/>
    </source>
</evidence>
<dbReference type="PANTHER" id="PTHR19306">
    <property type="entry name" value="STRUCTURAL MAINTENANCE OF CHROMOSOMES 5,6 SMC5, SMC6"/>
    <property type="match status" value="1"/>
</dbReference>
<dbReference type="GO" id="GO:0000724">
    <property type="term" value="P:double-strand break repair via homologous recombination"/>
    <property type="evidence" value="ECO:0007669"/>
    <property type="project" value="TreeGrafter"/>
</dbReference>
<keyword evidence="7" id="KW-0067">ATP-binding</keyword>
<dbReference type="GO" id="GO:0005634">
    <property type="term" value="C:nucleus"/>
    <property type="evidence" value="ECO:0007669"/>
    <property type="project" value="UniProtKB-SubCell"/>
</dbReference>
<dbReference type="InterPro" id="IPR038729">
    <property type="entry name" value="Rad50/SbcC_AAA"/>
</dbReference>
<dbReference type="GO" id="GO:0016887">
    <property type="term" value="F:ATP hydrolysis activity"/>
    <property type="evidence" value="ECO:0007669"/>
    <property type="project" value="InterPro"/>
</dbReference>
<evidence type="ECO:0000256" key="8">
    <source>
        <dbReference type="ARBA" id="ARBA00023054"/>
    </source>
</evidence>
<evidence type="ECO:0000313" key="15">
    <source>
        <dbReference type="EMBL" id="KAF9523412.1"/>
    </source>
</evidence>
<evidence type="ECO:0000256" key="13">
    <source>
        <dbReference type="SAM" id="MobiDB-lite"/>
    </source>
</evidence>
<evidence type="ECO:0000256" key="5">
    <source>
        <dbReference type="ARBA" id="ARBA00022741"/>
    </source>
</evidence>
<dbReference type="GO" id="GO:0003697">
    <property type="term" value="F:single-stranded DNA binding"/>
    <property type="evidence" value="ECO:0007669"/>
    <property type="project" value="TreeGrafter"/>
</dbReference>
<dbReference type="GO" id="GO:0030915">
    <property type="term" value="C:Smc5-Smc6 complex"/>
    <property type="evidence" value="ECO:0007669"/>
    <property type="project" value="TreeGrafter"/>
</dbReference>
<evidence type="ECO:0000256" key="7">
    <source>
        <dbReference type="ARBA" id="ARBA00022840"/>
    </source>
</evidence>
<comment type="caution">
    <text evidence="15">The sequence shown here is derived from an EMBL/GenBank/DDBJ whole genome shotgun (WGS) entry which is preliminary data.</text>
</comment>
<evidence type="ECO:0000256" key="9">
    <source>
        <dbReference type="ARBA" id="ARBA00023172"/>
    </source>
</evidence>
<proteinExistence type="inferred from homology"/>
<dbReference type="GO" id="GO:0003684">
    <property type="term" value="F:damaged DNA binding"/>
    <property type="evidence" value="ECO:0007669"/>
    <property type="project" value="TreeGrafter"/>
</dbReference>
<reference evidence="15" key="1">
    <citation type="submission" date="2020-11" db="EMBL/GenBank/DDBJ databases">
        <authorList>
            <consortium name="DOE Joint Genome Institute"/>
            <person name="Ahrendt S."/>
            <person name="Riley R."/>
            <person name="Andreopoulos W."/>
            <person name="Labutti K."/>
            <person name="Pangilinan J."/>
            <person name="Ruiz-Duenas F.J."/>
            <person name="Barrasa J.M."/>
            <person name="Sanchez-Garcia M."/>
            <person name="Camarero S."/>
            <person name="Miyauchi S."/>
            <person name="Serrano A."/>
            <person name="Linde D."/>
            <person name="Babiker R."/>
            <person name="Drula E."/>
            <person name="Ayuso-Fernandez I."/>
            <person name="Pacheco R."/>
            <person name="Padilla G."/>
            <person name="Ferreira P."/>
            <person name="Barriuso J."/>
            <person name="Kellner H."/>
            <person name="Castanera R."/>
            <person name="Alfaro M."/>
            <person name="Ramirez L."/>
            <person name="Pisabarro A.G."/>
            <person name="Kuo A."/>
            <person name="Tritt A."/>
            <person name="Lipzen A."/>
            <person name="He G."/>
            <person name="Yan M."/>
            <person name="Ng V."/>
            <person name="Cullen D."/>
            <person name="Martin F."/>
            <person name="Rosso M.-N."/>
            <person name="Henrissat B."/>
            <person name="Hibbett D."/>
            <person name="Martinez A.T."/>
            <person name="Grigoriev I.V."/>
        </authorList>
    </citation>
    <scope>NUCLEOTIDE SEQUENCE</scope>
    <source>
        <strain evidence="15">CBS 506.95</strain>
    </source>
</reference>
<feature type="region of interest" description="Disordered" evidence="13">
    <location>
        <begin position="1"/>
        <end position="65"/>
    </location>
</feature>
<feature type="domain" description="Rad50/SbcC-type AAA" evidence="14">
    <location>
        <begin position="115"/>
        <end position="357"/>
    </location>
</feature>
<keyword evidence="6" id="KW-0227">DNA damage</keyword>
<name>A0A9P6JJM1_9AGAR</name>
<evidence type="ECO:0000256" key="6">
    <source>
        <dbReference type="ARBA" id="ARBA00022763"/>
    </source>
</evidence>
<keyword evidence="8 12" id="KW-0175">Coiled coil</keyword>
<dbReference type="InterPro" id="IPR027417">
    <property type="entry name" value="P-loop_NTPase"/>
</dbReference>
<dbReference type="EMBL" id="MU157918">
    <property type="protein sequence ID" value="KAF9523412.1"/>
    <property type="molecule type" value="Genomic_DNA"/>
</dbReference>
<keyword evidence="11" id="KW-0539">Nucleus</keyword>
<evidence type="ECO:0000256" key="3">
    <source>
        <dbReference type="ARBA" id="ARBA00006793"/>
    </source>
</evidence>
<keyword evidence="15" id="KW-0378">Hydrolase</keyword>
<dbReference type="Pfam" id="PF13476">
    <property type="entry name" value="AAA_23"/>
    <property type="match status" value="1"/>
</dbReference>
<evidence type="ECO:0000256" key="1">
    <source>
        <dbReference type="ARBA" id="ARBA00004123"/>
    </source>
</evidence>
<keyword evidence="4" id="KW-0158">Chromosome</keyword>
<accession>A0A9P6JJM1</accession>
<evidence type="ECO:0000313" key="16">
    <source>
        <dbReference type="Proteomes" id="UP000807306"/>
    </source>
</evidence>
<dbReference type="AlphaFoldDB" id="A0A9P6JJM1"/>
<dbReference type="Proteomes" id="UP000807306">
    <property type="component" value="Unassembled WGS sequence"/>
</dbReference>
<keyword evidence="10" id="KW-0234">DNA repair</keyword>
<sequence length="394" mass="44476">MPKRNLASEHEEEDTSTPSSSKRARTGSDEDDEQIRTRTQRDRKTKSKNARHHADGDDEDEEQADLETALQNTQKDEIDDEEFEVKFGSQVRAHLESKKRVQGTVAEHGIIEYVEMAQFMCHKFLKFTFGPQVNFIIGHNGSGKSAVLSAITVALGGKTASTGRGAGLKSFIREGQNQAEVTIHIKNQGDEAYKPKEYGKTIIISRRIYKEGSPTWKIMNASGKVVSTKKDELAAICDHMNIQVDNPMNVLTQDAARQFLSASAPQDKYKFFLKGTQLTQLSDEYELCLKNVTQTQKLLAVKKEAIPDLKVRMREATIRYEEAQKAREQKQKAIDLKKELAWSHVAGKQEELEKQSQEVGKLSKRLPKIKESVKKAEVCVITLYKFILTLSSQM</sequence>
<evidence type="ECO:0000256" key="10">
    <source>
        <dbReference type="ARBA" id="ARBA00023204"/>
    </source>
</evidence>
<protein>
    <submittedName>
        <fullName evidence="15">P-loop containing nucleoside triphosphate hydrolase protein</fullName>
    </submittedName>
</protein>
<feature type="compositionally biased region" description="Acidic residues" evidence="13">
    <location>
        <begin position="56"/>
        <end position="65"/>
    </location>
</feature>
<dbReference type="PANTHER" id="PTHR19306:SF6">
    <property type="entry name" value="STRUCTURAL MAINTENANCE OF CHROMOSOMES PROTEIN 6"/>
    <property type="match status" value="1"/>
</dbReference>
<keyword evidence="16" id="KW-1185">Reference proteome</keyword>
<evidence type="ECO:0000259" key="14">
    <source>
        <dbReference type="Pfam" id="PF13476"/>
    </source>
</evidence>
<comment type="similarity">
    <text evidence="3">Belongs to the SMC family. SMC6 subfamily.</text>
</comment>